<accession>A0A7J5PVQ9</accession>
<dbReference type="SUPFAM" id="SSF53597">
    <property type="entry name" value="Dihydrofolate reductase-like"/>
    <property type="match status" value="1"/>
</dbReference>
<reference evidence="1 2" key="1">
    <citation type="journal article" date="2019" name="Nat. Med.">
        <title>A library of human gut bacterial isolates paired with longitudinal multiomics data enables mechanistic microbiome research.</title>
        <authorList>
            <person name="Poyet M."/>
            <person name="Groussin M."/>
            <person name="Gibbons S.M."/>
            <person name="Avila-Pacheco J."/>
            <person name="Jiang X."/>
            <person name="Kearney S.M."/>
            <person name="Perrotta A.R."/>
            <person name="Berdy B."/>
            <person name="Zhao S."/>
            <person name="Lieberman T.D."/>
            <person name="Swanson P.K."/>
            <person name="Smith M."/>
            <person name="Roesemann S."/>
            <person name="Alexander J.E."/>
            <person name="Rich S.A."/>
            <person name="Livny J."/>
            <person name="Vlamakis H."/>
            <person name="Clish C."/>
            <person name="Bullock K."/>
            <person name="Deik A."/>
            <person name="Scott J."/>
            <person name="Pierce K.A."/>
            <person name="Xavier R.J."/>
            <person name="Alm E.J."/>
        </authorList>
    </citation>
    <scope>NUCLEOTIDE SEQUENCE [LARGE SCALE GENOMIC DNA]</scope>
    <source>
        <strain evidence="1 2">BIOML-A58</strain>
    </source>
</reference>
<name>A0A7J5PVQ9_9BACE</name>
<gene>
    <name evidence="1" type="ORF">GA398_13010</name>
</gene>
<dbReference type="EMBL" id="WDED01000018">
    <property type="protein sequence ID" value="KAB6147082.1"/>
    <property type="molecule type" value="Genomic_DNA"/>
</dbReference>
<dbReference type="RefSeq" id="WP_151934852.1">
    <property type="nucleotide sequence ID" value="NZ_WDED01000018.1"/>
</dbReference>
<protein>
    <recommendedName>
        <fullName evidence="3">Bacterial bifunctional deaminase-reductase C-terminal domain-containing protein</fullName>
    </recommendedName>
</protein>
<proteinExistence type="predicted"/>
<organism evidence="1 2">
    <name type="scientific">Bacteroides xylanisolvens</name>
    <dbReference type="NCBI Taxonomy" id="371601"/>
    <lineage>
        <taxon>Bacteria</taxon>
        <taxon>Pseudomonadati</taxon>
        <taxon>Bacteroidota</taxon>
        <taxon>Bacteroidia</taxon>
        <taxon>Bacteroidales</taxon>
        <taxon>Bacteroidaceae</taxon>
        <taxon>Bacteroides</taxon>
    </lineage>
</organism>
<sequence length="168" mass="19005">MKTIHLFAALSIDGIDVPANSDCSFIESHLNLFYRNAKAILAEKEDIPLLVNYCNNSSTTKIYVIEKDTPSLRCRVYSKGLPGKVLYPLSKLQKGTTGYIAVARNNTKLITGLLEKNLVDKMDIYIHPVLEGKGNRFFSTQTACSRWKVRRWGMDTESGIIMLHYTKE</sequence>
<dbReference type="Proteomes" id="UP000434604">
    <property type="component" value="Unassembled WGS sequence"/>
</dbReference>
<evidence type="ECO:0000313" key="2">
    <source>
        <dbReference type="Proteomes" id="UP000434604"/>
    </source>
</evidence>
<comment type="caution">
    <text evidence="1">The sequence shown here is derived from an EMBL/GenBank/DDBJ whole genome shotgun (WGS) entry which is preliminary data.</text>
</comment>
<evidence type="ECO:0008006" key="3">
    <source>
        <dbReference type="Google" id="ProtNLM"/>
    </source>
</evidence>
<dbReference type="Gene3D" id="3.40.430.10">
    <property type="entry name" value="Dihydrofolate Reductase, subunit A"/>
    <property type="match status" value="1"/>
</dbReference>
<dbReference type="AlphaFoldDB" id="A0A7J5PVQ9"/>
<dbReference type="InterPro" id="IPR024072">
    <property type="entry name" value="DHFR-like_dom_sf"/>
</dbReference>
<evidence type="ECO:0000313" key="1">
    <source>
        <dbReference type="EMBL" id="KAB6147082.1"/>
    </source>
</evidence>